<proteinExistence type="predicted"/>
<dbReference type="RefSeq" id="WP_337711706.1">
    <property type="nucleotide sequence ID" value="NZ_JBBEGL010000001.1"/>
</dbReference>
<evidence type="ECO:0000313" key="2">
    <source>
        <dbReference type="EMBL" id="MEJ2885213.1"/>
    </source>
</evidence>
<protein>
    <submittedName>
        <fullName evidence="2">Pentapeptide repeat-containing protein</fullName>
    </submittedName>
</protein>
<dbReference type="Pfam" id="PF00805">
    <property type="entry name" value="Pentapeptide"/>
    <property type="match status" value="2"/>
</dbReference>
<keyword evidence="3" id="KW-1185">Reference proteome</keyword>
<name>A0ABU8MYK6_9PSEU</name>
<dbReference type="InterPro" id="IPR051082">
    <property type="entry name" value="Pentapeptide-BTB/POZ_domain"/>
</dbReference>
<sequence length="401" mass="43772">MADQQHLAILRGGVHDWNAWRAAHPDTRPDLSAERHGSDGFEDDLNALITGVLNQVVPGRAPTDRTELTGADLNQIDLRGADLRGARLDGSMLIEADLTDADLRDASLTGCVLTSATLVRADAQNADMGAATLRWADVTDATLRGTRLRMANADEMTGRRVDLREADLVHARLVAADLAGADLTGAAVYGVSAWEVDLTDARQDGLVITRPSEPQVTVDDLQIAQFLHLIIANQTIRAAIDVLATKVVLILGRFTPRRKEVLLAVRDALRDRGYVPVIFDFERPASRDFTETIATLAHLARFIVADLTDPASLPKELEAIVPRLAVPVVPLLERGASLYAMFDDYWKYDWVLGLVEYRTVAGLLRSFDKTICRPAERAADDLSERRGAAGAHRRGPRGAGR</sequence>
<dbReference type="InterPro" id="IPR001646">
    <property type="entry name" value="5peptide_repeat"/>
</dbReference>
<dbReference type="SUPFAM" id="SSF141571">
    <property type="entry name" value="Pentapeptide repeat-like"/>
    <property type="match status" value="1"/>
</dbReference>
<dbReference type="Gene3D" id="2.160.20.80">
    <property type="entry name" value="E3 ubiquitin-protein ligase SopA"/>
    <property type="match status" value="1"/>
</dbReference>
<evidence type="ECO:0000256" key="1">
    <source>
        <dbReference type="SAM" id="MobiDB-lite"/>
    </source>
</evidence>
<accession>A0ABU8MYK6</accession>
<organism evidence="2 3">
    <name type="scientific">Actinomycetospora aeridis</name>
    <dbReference type="NCBI Taxonomy" id="3129231"/>
    <lineage>
        <taxon>Bacteria</taxon>
        <taxon>Bacillati</taxon>
        <taxon>Actinomycetota</taxon>
        <taxon>Actinomycetes</taxon>
        <taxon>Pseudonocardiales</taxon>
        <taxon>Pseudonocardiaceae</taxon>
        <taxon>Actinomycetospora</taxon>
    </lineage>
</organism>
<dbReference type="Proteomes" id="UP001370100">
    <property type="component" value="Unassembled WGS sequence"/>
</dbReference>
<dbReference type="EMBL" id="JBBEGL010000001">
    <property type="protein sequence ID" value="MEJ2885213.1"/>
    <property type="molecule type" value="Genomic_DNA"/>
</dbReference>
<feature type="region of interest" description="Disordered" evidence="1">
    <location>
        <begin position="382"/>
        <end position="401"/>
    </location>
</feature>
<feature type="compositionally biased region" description="Basic residues" evidence="1">
    <location>
        <begin position="391"/>
        <end position="401"/>
    </location>
</feature>
<dbReference type="PANTHER" id="PTHR14136">
    <property type="entry name" value="BTB_POZ DOMAIN-CONTAINING PROTEIN KCTD9"/>
    <property type="match status" value="1"/>
</dbReference>
<gene>
    <name evidence="2" type="ORF">WCD41_02025</name>
</gene>
<comment type="caution">
    <text evidence="2">The sequence shown here is derived from an EMBL/GenBank/DDBJ whole genome shotgun (WGS) entry which is preliminary data.</text>
</comment>
<dbReference type="PANTHER" id="PTHR14136:SF17">
    <property type="entry name" value="BTB_POZ DOMAIN-CONTAINING PROTEIN KCTD9"/>
    <property type="match status" value="1"/>
</dbReference>
<evidence type="ECO:0000313" key="3">
    <source>
        <dbReference type="Proteomes" id="UP001370100"/>
    </source>
</evidence>
<reference evidence="2 3" key="1">
    <citation type="submission" date="2024-03" db="EMBL/GenBank/DDBJ databases">
        <title>Actinomycetospora sp. OC33-EN06, a novel actinomycete isolated from wild orchid (Aerides multiflora).</title>
        <authorList>
            <person name="Suriyachadkun C."/>
        </authorList>
    </citation>
    <scope>NUCLEOTIDE SEQUENCE [LARGE SCALE GENOMIC DNA]</scope>
    <source>
        <strain evidence="2 3">OC33-EN06</strain>
    </source>
</reference>